<dbReference type="GO" id="GO:0016491">
    <property type="term" value="F:oxidoreductase activity"/>
    <property type="evidence" value="ECO:0007669"/>
    <property type="project" value="UniProtKB-KW"/>
</dbReference>
<dbReference type="GO" id="GO:0046872">
    <property type="term" value="F:metal ion binding"/>
    <property type="evidence" value="ECO:0007669"/>
    <property type="project" value="UniProtKB-KW"/>
</dbReference>
<organism evidence="8 9">
    <name type="scientific">Frankia canadensis</name>
    <dbReference type="NCBI Taxonomy" id="1836972"/>
    <lineage>
        <taxon>Bacteria</taxon>
        <taxon>Bacillati</taxon>
        <taxon>Actinomycetota</taxon>
        <taxon>Actinomycetes</taxon>
        <taxon>Frankiales</taxon>
        <taxon>Frankiaceae</taxon>
        <taxon>Frankia</taxon>
    </lineage>
</organism>
<dbReference type="InterPro" id="IPR009056">
    <property type="entry name" value="Cyt_c-like_dom"/>
</dbReference>
<keyword evidence="2 4" id="KW-0479">Metal-binding</keyword>
<dbReference type="PROSITE" id="PS51007">
    <property type="entry name" value="CYTC"/>
    <property type="match status" value="2"/>
</dbReference>
<dbReference type="Pfam" id="PF13442">
    <property type="entry name" value="Cytochrome_CBB3"/>
    <property type="match status" value="2"/>
</dbReference>
<evidence type="ECO:0000259" key="7">
    <source>
        <dbReference type="PROSITE" id="PS51007"/>
    </source>
</evidence>
<keyword evidence="9" id="KW-1185">Reference proteome</keyword>
<dbReference type="SUPFAM" id="SSF46626">
    <property type="entry name" value="Cytochrome c"/>
    <property type="match status" value="2"/>
</dbReference>
<dbReference type="InterPro" id="IPR036909">
    <property type="entry name" value="Cyt_c-like_dom_sf"/>
</dbReference>
<keyword evidence="6" id="KW-0812">Transmembrane</keyword>
<feature type="transmembrane region" description="Helical" evidence="6">
    <location>
        <begin position="292"/>
        <end position="312"/>
    </location>
</feature>
<feature type="compositionally biased region" description="Low complexity" evidence="5">
    <location>
        <begin position="16"/>
        <end position="46"/>
    </location>
</feature>
<dbReference type="PANTHER" id="PTHR33751">
    <property type="entry name" value="CBB3-TYPE CYTOCHROME C OXIDASE SUBUNIT FIXP"/>
    <property type="match status" value="1"/>
</dbReference>
<evidence type="ECO:0000256" key="5">
    <source>
        <dbReference type="SAM" id="MobiDB-lite"/>
    </source>
</evidence>
<feature type="domain" description="Cytochrome c" evidence="7">
    <location>
        <begin position="195"/>
        <end position="273"/>
    </location>
</feature>
<dbReference type="PANTHER" id="PTHR33751:SF13">
    <property type="entry name" value="CYTOCHROME BC1 COMPLEX CYTOCHROME C SUBUNIT"/>
    <property type="match status" value="1"/>
</dbReference>
<evidence type="ECO:0000256" key="4">
    <source>
        <dbReference type="PROSITE-ProRule" id="PRU00433"/>
    </source>
</evidence>
<feature type="region of interest" description="Disordered" evidence="5">
    <location>
        <begin position="1"/>
        <end position="64"/>
    </location>
</feature>
<keyword evidence="6" id="KW-1133">Transmembrane helix</keyword>
<dbReference type="Proteomes" id="UP000234331">
    <property type="component" value="Unassembled WGS sequence"/>
</dbReference>
<dbReference type="EC" id="1.10.2.2" evidence="8"/>
<keyword evidence="1 4" id="KW-0349">Heme</keyword>
<evidence type="ECO:0000313" key="8">
    <source>
        <dbReference type="EMBL" id="SNQ51228.1"/>
    </source>
</evidence>
<dbReference type="OrthoDB" id="9811281at2"/>
<reference evidence="8 9" key="1">
    <citation type="submission" date="2017-06" db="EMBL/GenBank/DDBJ databases">
        <authorList>
            <person name="Kim H.J."/>
            <person name="Triplett B.A."/>
        </authorList>
    </citation>
    <scope>NUCLEOTIDE SEQUENCE [LARGE SCALE GENOMIC DNA]</scope>
    <source>
        <strain evidence="8">FRACA_ARgP5</strain>
    </source>
</reference>
<evidence type="ECO:0000256" key="3">
    <source>
        <dbReference type="ARBA" id="ARBA00023004"/>
    </source>
</evidence>
<gene>
    <name evidence="8" type="primary">qcrC</name>
    <name evidence="8" type="ORF">FRACA_640023</name>
</gene>
<protein>
    <submittedName>
        <fullName evidence="8">Cytochrome bc1 complex cytochrome c subunit</fullName>
        <ecNumber evidence="8">1.10.2.2</ecNumber>
    </submittedName>
</protein>
<dbReference type="GO" id="GO:0009055">
    <property type="term" value="F:electron transfer activity"/>
    <property type="evidence" value="ECO:0007669"/>
    <property type="project" value="InterPro"/>
</dbReference>
<dbReference type="InterPro" id="IPR050597">
    <property type="entry name" value="Cytochrome_c_Oxidase_Subunit"/>
</dbReference>
<dbReference type="RefSeq" id="WP_101835029.1">
    <property type="nucleotide sequence ID" value="NZ_FZMO01000530.1"/>
</dbReference>
<feature type="transmembrane region" description="Helical" evidence="6">
    <location>
        <begin position="69"/>
        <end position="86"/>
    </location>
</feature>
<proteinExistence type="predicted"/>
<evidence type="ECO:0000256" key="6">
    <source>
        <dbReference type="SAM" id="Phobius"/>
    </source>
</evidence>
<feature type="domain" description="Cytochrome c" evidence="7">
    <location>
        <begin position="100"/>
        <end position="179"/>
    </location>
</feature>
<accession>A0A2I2KZZ0</accession>
<evidence type="ECO:0000256" key="2">
    <source>
        <dbReference type="ARBA" id="ARBA00022723"/>
    </source>
</evidence>
<keyword evidence="3 4" id="KW-0408">Iron</keyword>
<dbReference type="GO" id="GO:0020037">
    <property type="term" value="F:heme binding"/>
    <property type="evidence" value="ECO:0007669"/>
    <property type="project" value="InterPro"/>
</dbReference>
<name>A0A2I2KZZ0_9ACTN</name>
<keyword evidence="8" id="KW-0560">Oxidoreductase</keyword>
<evidence type="ECO:0000313" key="9">
    <source>
        <dbReference type="Proteomes" id="UP000234331"/>
    </source>
</evidence>
<keyword evidence="6" id="KW-0472">Membrane</keyword>
<dbReference type="AlphaFoldDB" id="A0A2I2KZZ0"/>
<evidence type="ECO:0000256" key="1">
    <source>
        <dbReference type="ARBA" id="ARBA00022617"/>
    </source>
</evidence>
<sequence>MTESSGTSPDTPPEPTSTAATEPVAAADDSAAPEPAATAASTAVTRRLGRRRGERGPGLSARRRRRSSALVLMFGLLATGVLWTVLAPGGNAAQQTDDNAAVRQGRALYQQGCSTCHGLGAGGTTTGPSLIGVGAAAVDFQVSTGRMPLAAPAAQADRKPTLYSRTQIDQLAAYIDSLGGGPEVPKVTDAALDDADLSHGGELYRANCAQCHQAVAQGAPLTYGKFAPSLSESTPTQIVEAMRTGPESMPVFGDRQINEEDAVAVAAYIRHLNDSKSPGGYSLGKYGPVPEGLLGLLVGVGGLLAVCLWIGARQKV</sequence>
<dbReference type="EMBL" id="FZMO01000530">
    <property type="protein sequence ID" value="SNQ51228.1"/>
    <property type="molecule type" value="Genomic_DNA"/>
</dbReference>
<dbReference type="Gene3D" id="1.10.760.10">
    <property type="entry name" value="Cytochrome c-like domain"/>
    <property type="match status" value="2"/>
</dbReference>